<gene>
    <name evidence="5" type="ORF">RDWZM_009241</name>
</gene>
<dbReference type="EMBL" id="JAPWDV010000003">
    <property type="protein sequence ID" value="KAJ6218084.1"/>
    <property type="molecule type" value="Genomic_DNA"/>
</dbReference>
<comment type="caution">
    <text evidence="5">The sequence shown here is derived from an EMBL/GenBank/DDBJ whole genome shotgun (WGS) entry which is preliminary data.</text>
</comment>
<dbReference type="Proteomes" id="UP001142055">
    <property type="component" value="Chromosome 3"/>
</dbReference>
<dbReference type="SUPFAM" id="SSF47672">
    <property type="entry name" value="Transferrin receptor-like dimerisation domain"/>
    <property type="match status" value="1"/>
</dbReference>
<dbReference type="InterPro" id="IPR039373">
    <property type="entry name" value="Peptidase_M28B"/>
</dbReference>
<feature type="domain" description="Peptidase M28" evidence="4">
    <location>
        <begin position="386"/>
        <end position="513"/>
    </location>
</feature>
<keyword evidence="2" id="KW-0812">Transmembrane</keyword>
<protein>
    <recommendedName>
        <fullName evidence="7">N-acetylated-alpha-linked acidic dipeptidase 2</fullName>
    </recommendedName>
</protein>
<dbReference type="Pfam" id="PF04389">
    <property type="entry name" value="Peptidase_M28"/>
    <property type="match status" value="1"/>
</dbReference>
<evidence type="ECO:0008006" key="7">
    <source>
        <dbReference type="Google" id="ProtNLM"/>
    </source>
</evidence>
<dbReference type="AlphaFoldDB" id="A0A9Q0M302"/>
<comment type="similarity">
    <text evidence="1">Belongs to the peptidase M28 family. M28B subfamily.</text>
</comment>
<dbReference type="SUPFAM" id="SSF52025">
    <property type="entry name" value="PA domain"/>
    <property type="match status" value="1"/>
</dbReference>
<evidence type="ECO:0000256" key="2">
    <source>
        <dbReference type="SAM" id="Phobius"/>
    </source>
</evidence>
<dbReference type="InterPro" id="IPR007484">
    <property type="entry name" value="Peptidase_M28"/>
</dbReference>
<dbReference type="PANTHER" id="PTHR10404:SF46">
    <property type="entry name" value="VACUOLAR PROTEIN SORTING-ASSOCIATED PROTEIN 70"/>
    <property type="match status" value="1"/>
</dbReference>
<dbReference type="PANTHER" id="PTHR10404">
    <property type="entry name" value="N-ACETYLATED-ALPHA-LINKED ACIDIC DIPEPTIDASE"/>
    <property type="match status" value="1"/>
</dbReference>
<dbReference type="InterPro" id="IPR046450">
    <property type="entry name" value="PA_dom_sf"/>
</dbReference>
<name>A0A9Q0M302_BLOTA</name>
<reference evidence="5" key="1">
    <citation type="submission" date="2022-12" db="EMBL/GenBank/DDBJ databases">
        <title>Genome assemblies of Blomia tropicalis.</title>
        <authorList>
            <person name="Cui Y."/>
        </authorList>
    </citation>
    <scope>NUCLEOTIDE SEQUENCE</scope>
    <source>
        <tissue evidence="5">Adult mites</tissue>
    </source>
</reference>
<evidence type="ECO:0000313" key="5">
    <source>
        <dbReference type="EMBL" id="KAJ6218084.1"/>
    </source>
</evidence>
<accession>A0A9Q0M302</accession>
<dbReference type="Pfam" id="PF04253">
    <property type="entry name" value="TFR_dimer"/>
    <property type="match status" value="1"/>
</dbReference>
<dbReference type="OMA" id="WGAEEFN"/>
<dbReference type="InterPro" id="IPR036757">
    <property type="entry name" value="TFR-like_dimer_dom_sf"/>
</dbReference>
<dbReference type="GO" id="GO:0004180">
    <property type="term" value="F:carboxypeptidase activity"/>
    <property type="evidence" value="ECO:0007669"/>
    <property type="project" value="TreeGrafter"/>
</dbReference>
<dbReference type="Gene3D" id="3.40.630.10">
    <property type="entry name" value="Zn peptidases"/>
    <property type="match status" value="2"/>
</dbReference>
<keyword evidence="2" id="KW-1133">Transmembrane helix</keyword>
<sequence length="864" mass="99216">MTMTAQYRPYRDEDCVDGTETEHIGWPDHEPGVQIYEKTTEEIPFNVRRRRSLFMLIIVSILVGTICFFTGYFTHTSHSICINNTAALFKSNQDEDITIRAKLLDRIDSLRISRLAREFSSKPHVAGSDEDVRLAEKVQNFFIKNRLEHIQMKNYSVLLSLPNPSKPNFISIINNSGKQIYNSLNISTPNYEAFCPYSPPGIVTGDVMFVNYGRPIDYLQLQELFNTTENIFKGKILLAKQYHVPASEQYKYAMIMNASALLLYPDPLHYNPRNESPFPDSEWLPSDGIRSDSIFWNGAGDPQTFGLPSNGHAFKDLMEFSDQISIPTQPISYEQAAELFHNLDGMEVPADWRGGLNLTYRVGGMKNHVKVHLEVHNVLQNRTINNVMGTIRGQIEPDRYIIVGNQRDSLSYGAVDSATGTGTFLELVRVFSELVKEGWRPRRTIIFASWGAEEFNLLGSTEWVEEMNKILYMRTVAYVNINMLVTGNDTLSVEASPLLYHAIFNATKEVLLPKTELDQRPENFQTVYDKWLTGEPIMRNATTLVLNQNITSHLKQLGLKELENFHRSDLHQFRREESAEPGSILKTYLSSALAEIRPNVRPLDMFGSYAPFVSMAGIPSIDLSFVRRNYDTDPLENDEYERISFNHMPYPLLHTQYDRFETMERFIDPEFRYHQVAGQVMSELIRDLADSLFLPFNILDYAQLLKDFYLKSTQLHNIILPSFDQNDHNLMNQLDMKSLESAIHNFTNEAIKFHARQDKIDIKDPLAIRRINDQLMLIERQFLDHRGIPSNNHRRHLILSPAETASSFNALETEGLFPALLDELDQIIGNAFRKDIHHSLVRLQKHLPILINTIQSAAELLAEI</sequence>
<dbReference type="Gene3D" id="1.20.930.40">
    <property type="entry name" value="Transferrin receptor-like, dimerisation domain"/>
    <property type="match status" value="1"/>
</dbReference>
<keyword evidence="6" id="KW-1185">Reference proteome</keyword>
<keyword evidence="2" id="KW-0472">Membrane</keyword>
<dbReference type="FunFam" id="3.40.630.10:FF:000101">
    <property type="entry name" value="N-acetylated alpha-linked acidic dipeptidase like 1"/>
    <property type="match status" value="1"/>
</dbReference>
<feature type="transmembrane region" description="Helical" evidence="2">
    <location>
        <begin position="53"/>
        <end position="73"/>
    </location>
</feature>
<dbReference type="Gene3D" id="3.50.30.30">
    <property type="match status" value="1"/>
</dbReference>
<evidence type="ECO:0000259" key="4">
    <source>
        <dbReference type="Pfam" id="PF04389"/>
    </source>
</evidence>
<evidence type="ECO:0000259" key="3">
    <source>
        <dbReference type="Pfam" id="PF04253"/>
    </source>
</evidence>
<feature type="domain" description="Transferrin receptor-like dimerisation" evidence="3">
    <location>
        <begin position="734"/>
        <end position="861"/>
    </location>
</feature>
<dbReference type="InterPro" id="IPR007365">
    <property type="entry name" value="TFR-like_dimer_dom"/>
</dbReference>
<proteinExistence type="inferred from homology"/>
<evidence type="ECO:0000313" key="6">
    <source>
        <dbReference type="Proteomes" id="UP001142055"/>
    </source>
</evidence>
<evidence type="ECO:0000256" key="1">
    <source>
        <dbReference type="ARBA" id="ARBA00005634"/>
    </source>
</evidence>
<organism evidence="5 6">
    <name type="scientific">Blomia tropicalis</name>
    <name type="common">Mite</name>
    <dbReference type="NCBI Taxonomy" id="40697"/>
    <lineage>
        <taxon>Eukaryota</taxon>
        <taxon>Metazoa</taxon>
        <taxon>Ecdysozoa</taxon>
        <taxon>Arthropoda</taxon>
        <taxon>Chelicerata</taxon>
        <taxon>Arachnida</taxon>
        <taxon>Acari</taxon>
        <taxon>Acariformes</taxon>
        <taxon>Sarcoptiformes</taxon>
        <taxon>Astigmata</taxon>
        <taxon>Glycyphagoidea</taxon>
        <taxon>Echimyopodidae</taxon>
        <taxon>Blomia</taxon>
    </lineage>
</organism>
<dbReference type="SUPFAM" id="SSF53187">
    <property type="entry name" value="Zn-dependent exopeptidases"/>
    <property type="match status" value="1"/>
</dbReference>